<evidence type="ECO:0000313" key="1">
    <source>
        <dbReference type="Proteomes" id="UP000095286"/>
    </source>
</evidence>
<protein>
    <submittedName>
        <fullName evidence="2">Prefoldin subunit 5</fullName>
    </submittedName>
</protein>
<organism evidence="1 2">
    <name type="scientific">Rhabditophanes sp. KR3021</name>
    <dbReference type="NCBI Taxonomy" id="114890"/>
    <lineage>
        <taxon>Eukaryota</taxon>
        <taxon>Metazoa</taxon>
        <taxon>Ecdysozoa</taxon>
        <taxon>Nematoda</taxon>
        <taxon>Chromadorea</taxon>
        <taxon>Rhabditida</taxon>
        <taxon>Tylenchina</taxon>
        <taxon>Panagrolaimomorpha</taxon>
        <taxon>Strongyloidoidea</taxon>
        <taxon>Alloionematidae</taxon>
        <taxon>Rhabditophanes</taxon>
    </lineage>
</organism>
<reference evidence="2" key="1">
    <citation type="submission" date="2016-11" db="UniProtKB">
        <authorList>
            <consortium name="WormBaseParasite"/>
        </authorList>
    </citation>
    <scope>IDENTIFICATION</scope>
    <source>
        <strain evidence="2">KR3021</strain>
    </source>
</reference>
<sequence>MENLSVFYDKVTTDLKQLNDMYERTMSDIKEYQELTSTLKIMLDFEKSHSKDDIKMRTNLGEYVFADVTLREKNKVVVKMIGDIYAELTYERGLAFAEGKIVLLEKYIEDYKLSMGKLKAHMDVGLIIKNEMMVQEGIIETV</sequence>
<evidence type="ECO:0000313" key="2">
    <source>
        <dbReference type="WBParaSite" id="RSKR_0000909700.1"/>
    </source>
</evidence>
<proteinExistence type="predicted"/>
<dbReference type="Proteomes" id="UP000095286">
    <property type="component" value="Unplaced"/>
</dbReference>
<accession>A0AC35UA06</accession>
<name>A0AC35UA06_9BILA</name>
<dbReference type="WBParaSite" id="RSKR_0000909700.1">
    <property type="protein sequence ID" value="RSKR_0000909700.1"/>
    <property type="gene ID" value="RSKR_0000909700"/>
</dbReference>